<gene>
    <name evidence="2" type="ORF">SAMN05660657_04715</name>
</gene>
<accession>A0A1I7CPE0</accession>
<dbReference type="STRING" id="1296565.SAMN05660657_04715"/>
<name>A0A1I7CPE0_9ACTN</name>
<dbReference type="EMBL" id="FPBA01000024">
    <property type="protein sequence ID" value="SFU01199.1"/>
    <property type="molecule type" value="Genomic_DNA"/>
</dbReference>
<dbReference type="Proteomes" id="UP000199546">
    <property type="component" value="Unassembled WGS sequence"/>
</dbReference>
<feature type="region of interest" description="Disordered" evidence="1">
    <location>
        <begin position="1"/>
        <end position="39"/>
    </location>
</feature>
<organism evidence="2 3">
    <name type="scientific">Geodermatophilus amargosae</name>
    <dbReference type="NCBI Taxonomy" id="1296565"/>
    <lineage>
        <taxon>Bacteria</taxon>
        <taxon>Bacillati</taxon>
        <taxon>Actinomycetota</taxon>
        <taxon>Actinomycetes</taxon>
        <taxon>Geodermatophilales</taxon>
        <taxon>Geodermatophilaceae</taxon>
        <taxon>Geodermatophilus</taxon>
    </lineage>
</organism>
<evidence type="ECO:0000313" key="2">
    <source>
        <dbReference type="EMBL" id="SFU01199.1"/>
    </source>
</evidence>
<keyword evidence="3" id="KW-1185">Reference proteome</keyword>
<feature type="compositionally biased region" description="Low complexity" evidence="1">
    <location>
        <begin position="153"/>
        <end position="175"/>
    </location>
</feature>
<proteinExistence type="predicted"/>
<sequence>MVRLGRRAEDSPRRRRRGRRARKPTGGPAGPLATTTSQGPVVTGLDRAAVTYDAARSSRLVFTRIFESIEFAADQNLTVVGAHQLGRLVDLAGALGRTDIVAAATAAVTGGRLDLIDRSALLRSSGPATEPDQAALTGVSSDGDARTSEPGISGAEGTGAEASGAEVSGAEAAATELRRRGDSRAPRPFVEIAGVPPDVQERLQAELQPEFGVLFADRTRITPTGLGIGEHITTIGLTGGEELIVEQRSYTQRQVTEETAVLTERQFELEFSSTHATSLDAGVRRQQETSTTDSRRGSANLGIEAMGITLGGSGEVSRTVEAAHTKAVDVARKSSFEAVAKAAAKSRSEHKVVLRLASEQRLEATSRRVLRNPNRHTPVDVHLFKVMQHVQLSHERYDVRLAWAPCVPDPGAAARDRLRRARDEVFEAALAAVQLPPPPAMPTAVAALEHIEHTTQDFWPTLRVPGMEVGATTLLIPPKVLNGQLAVWDGDLAFIRANTKIEPVGTFTGGPLQARVLSARPVPLAGLLVDIAVSVGFPYSAGPPLARLTCTTRWIMPPDAAATQQVQQQFTEWESRVAAHNTLVATLQDEARSKAEVKAEQAVAALLEALDPRDELLTKLADMLTPTDRQLGCADIEGLTELFEWEQASYTLHPGWWRAGEVPVPTRSSTDLLNAAFAKMYLPIRPGKETQAVVHILTNGGTLPLSRPARAAVDGSIARFLRHRAATYGSPAGITVTGDSPCPVLKERFTCLGTWTEELPTDGTHLEVTLSPTVSADALSVALADTELDGQAATAQRRTALGVLATAWAQVRPRSVDVHLTDGA</sequence>
<feature type="region of interest" description="Disordered" evidence="1">
    <location>
        <begin position="124"/>
        <end position="183"/>
    </location>
</feature>
<protein>
    <submittedName>
        <fullName evidence="2">Uncharacterized protein</fullName>
    </submittedName>
</protein>
<evidence type="ECO:0000256" key="1">
    <source>
        <dbReference type="SAM" id="MobiDB-lite"/>
    </source>
</evidence>
<reference evidence="3" key="1">
    <citation type="submission" date="2016-10" db="EMBL/GenBank/DDBJ databases">
        <authorList>
            <person name="Varghese N."/>
            <person name="Submissions S."/>
        </authorList>
    </citation>
    <scope>NUCLEOTIDE SEQUENCE [LARGE SCALE GENOMIC DNA]</scope>
    <source>
        <strain evidence="3">DSM 46136</strain>
    </source>
</reference>
<evidence type="ECO:0000313" key="3">
    <source>
        <dbReference type="Proteomes" id="UP000199546"/>
    </source>
</evidence>
<feature type="compositionally biased region" description="Low complexity" evidence="1">
    <location>
        <begin position="24"/>
        <end position="36"/>
    </location>
</feature>
<feature type="compositionally biased region" description="Basic and acidic residues" evidence="1">
    <location>
        <begin position="1"/>
        <end position="12"/>
    </location>
</feature>
<dbReference type="AlphaFoldDB" id="A0A1I7CPE0"/>
<feature type="compositionally biased region" description="Basic residues" evidence="1">
    <location>
        <begin position="13"/>
        <end position="23"/>
    </location>
</feature>